<keyword evidence="1" id="KW-0472">Membrane</keyword>
<dbReference type="Proteomes" id="UP001460270">
    <property type="component" value="Unassembled WGS sequence"/>
</dbReference>
<reference evidence="3" key="1">
    <citation type="submission" date="2024-04" db="EMBL/GenBank/DDBJ databases">
        <title>Salinicola lusitanus LLJ914,a marine bacterium isolated from the Okinawa Trough.</title>
        <authorList>
            <person name="Li J."/>
        </authorList>
    </citation>
    <scope>NUCLEOTIDE SEQUENCE [LARGE SCALE GENOMIC DNA]</scope>
</reference>
<sequence length="136" mass="15215">MSRAAANDYFDQILFHTTGLNNSLLQCKVNVSRHPGFHLSISQSGQILNSSSEQINASRYVTLLQTITLRSPGTYQCSLHFNGELTGIVLLYIETTSQAAISEMYPEPWFLYGGLILVQVSFLSVLTIEMLRRSHC</sequence>
<proteinExistence type="predicted"/>
<keyword evidence="1" id="KW-0812">Transmembrane</keyword>
<keyword evidence="1" id="KW-1133">Transmembrane helix</keyword>
<evidence type="ECO:0000313" key="3">
    <source>
        <dbReference type="Proteomes" id="UP001460270"/>
    </source>
</evidence>
<gene>
    <name evidence="2" type="ORF">WMY93_026598</name>
</gene>
<evidence type="ECO:0008006" key="4">
    <source>
        <dbReference type="Google" id="ProtNLM"/>
    </source>
</evidence>
<accession>A0AAW0NAL9</accession>
<evidence type="ECO:0000256" key="1">
    <source>
        <dbReference type="SAM" id="Phobius"/>
    </source>
</evidence>
<dbReference type="AlphaFoldDB" id="A0AAW0NAL9"/>
<comment type="caution">
    <text evidence="2">The sequence shown here is derived from an EMBL/GenBank/DDBJ whole genome shotgun (WGS) entry which is preliminary data.</text>
</comment>
<feature type="transmembrane region" description="Helical" evidence="1">
    <location>
        <begin position="109"/>
        <end position="131"/>
    </location>
</feature>
<organism evidence="2 3">
    <name type="scientific">Mugilogobius chulae</name>
    <name type="common">yellowstripe goby</name>
    <dbReference type="NCBI Taxonomy" id="88201"/>
    <lineage>
        <taxon>Eukaryota</taxon>
        <taxon>Metazoa</taxon>
        <taxon>Chordata</taxon>
        <taxon>Craniata</taxon>
        <taxon>Vertebrata</taxon>
        <taxon>Euteleostomi</taxon>
        <taxon>Actinopterygii</taxon>
        <taxon>Neopterygii</taxon>
        <taxon>Teleostei</taxon>
        <taxon>Neoteleostei</taxon>
        <taxon>Acanthomorphata</taxon>
        <taxon>Gobiaria</taxon>
        <taxon>Gobiiformes</taxon>
        <taxon>Gobioidei</taxon>
        <taxon>Gobiidae</taxon>
        <taxon>Gobionellinae</taxon>
        <taxon>Mugilogobius</taxon>
    </lineage>
</organism>
<evidence type="ECO:0000313" key="2">
    <source>
        <dbReference type="EMBL" id="KAK7886977.1"/>
    </source>
</evidence>
<protein>
    <recommendedName>
        <fullName evidence="4">Immunoglobulin subtype domain-containing protein</fullName>
    </recommendedName>
</protein>
<dbReference type="EMBL" id="JBBPFD010000019">
    <property type="protein sequence ID" value="KAK7886977.1"/>
    <property type="molecule type" value="Genomic_DNA"/>
</dbReference>
<keyword evidence="3" id="KW-1185">Reference proteome</keyword>
<name>A0AAW0NAL9_9GOBI</name>